<proteinExistence type="predicted"/>
<comment type="caution">
    <text evidence="2">The sequence shown here is derived from an EMBL/GenBank/DDBJ whole genome shotgun (WGS) entry which is preliminary data.</text>
</comment>
<gene>
    <name evidence="2" type="ORF">PNV70_13595</name>
</gene>
<feature type="transmembrane region" description="Helical" evidence="1">
    <location>
        <begin position="74"/>
        <end position="100"/>
    </location>
</feature>
<organism evidence="2 3">
    <name type="scientific">Ruminococcus bicirculans</name>
    <name type="common">ex Wegman et al. 2014</name>
    <dbReference type="NCBI Taxonomy" id="1160721"/>
    <lineage>
        <taxon>Bacteria</taxon>
        <taxon>Bacillati</taxon>
        <taxon>Bacillota</taxon>
        <taxon>Clostridia</taxon>
        <taxon>Eubacteriales</taxon>
        <taxon>Oscillospiraceae</taxon>
        <taxon>Ruminococcus</taxon>
    </lineage>
</organism>
<evidence type="ECO:0000313" key="2">
    <source>
        <dbReference type="EMBL" id="MDB8743097.1"/>
    </source>
</evidence>
<feature type="transmembrane region" description="Helical" evidence="1">
    <location>
        <begin position="106"/>
        <end position="125"/>
    </location>
</feature>
<keyword evidence="1" id="KW-0472">Membrane</keyword>
<evidence type="ECO:0000313" key="3">
    <source>
        <dbReference type="Proteomes" id="UP001211421"/>
    </source>
</evidence>
<dbReference type="Proteomes" id="UP001211421">
    <property type="component" value="Unassembled WGS sequence"/>
</dbReference>
<dbReference type="RefSeq" id="WP_046441221.1">
    <property type="nucleotide sequence ID" value="NZ_JADMNX010000012.1"/>
</dbReference>
<protein>
    <submittedName>
        <fullName evidence="2">Uncharacterized protein</fullName>
    </submittedName>
</protein>
<feature type="transmembrane region" description="Helical" evidence="1">
    <location>
        <begin position="12"/>
        <end position="29"/>
    </location>
</feature>
<reference evidence="2" key="1">
    <citation type="submission" date="2023-01" db="EMBL/GenBank/DDBJ databases">
        <title>Human gut microbiome strain richness.</title>
        <authorList>
            <person name="Chen-Liaw A."/>
        </authorList>
    </citation>
    <scope>NUCLEOTIDE SEQUENCE</scope>
    <source>
        <strain evidence="2">D59st1_B8_D59t2_181005</strain>
    </source>
</reference>
<keyword evidence="1" id="KW-1133">Transmembrane helix</keyword>
<evidence type="ECO:0000256" key="1">
    <source>
        <dbReference type="SAM" id="Phobius"/>
    </source>
</evidence>
<dbReference type="AlphaFoldDB" id="A0AAW6E1Y3"/>
<sequence>MNKSKIKYRICKILCAIDWLILAGLASWLENMSSIDSGNRLENYWLIIFFGHILLRIFYFLFEATRSRLLYQMWYFIAYAVAEVYLFSSRTLAYCGFGFFQIKSNLLDKIVLTIACVFFLAAKIYTMYYETDEYKDGAITRYNNRLDFAIYDAANELEHARTSSDQMRAEAKLERAKLNRKRYGIDEDEFRNDYR</sequence>
<dbReference type="EMBL" id="JAQMLS010000012">
    <property type="protein sequence ID" value="MDB8743097.1"/>
    <property type="molecule type" value="Genomic_DNA"/>
</dbReference>
<name>A0AAW6E1Y3_9FIRM</name>
<feature type="transmembrane region" description="Helical" evidence="1">
    <location>
        <begin position="44"/>
        <end position="62"/>
    </location>
</feature>
<accession>A0AAW6E1Y3</accession>
<keyword evidence="1" id="KW-0812">Transmembrane</keyword>